<protein>
    <submittedName>
        <fullName evidence="2">Uncharacterized protein</fullName>
    </submittedName>
</protein>
<proteinExistence type="predicted"/>
<geneLocation type="nucleomorph" evidence="2"/>
<dbReference type="GeneID" id="857127"/>
<keyword evidence="1" id="KW-0472">Membrane</keyword>
<dbReference type="EMBL" id="AF083031">
    <property type="protein sequence ID" value="AAK39662.1"/>
    <property type="molecule type" value="Genomic_DNA"/>
</dbReference>
<keyword evidence="1" id="KW-0812">Transmembrane</keyword>
<dbReference type="Proteomes" id="UP000242167">
    <property type="component" value="Nucleomorph 3"/>
</dbReference>
<keyword evidence="1" id="KW-1133">Transmembrane helix</keyword>
<evidence type="ECO:0000256" key="1">
    <source>
        <dbReference type="SAM" id="Phobius"/>
    </source>
</evidence>
<dbReference type="RefSeq" id="XP_001713353.1">
    <property type="nucleotide sequence ID" value="XM_001713301.1"/>
</dbReference>
<evidence type="ECO:0000313" key="2">
    <source>
        <dbReference type="EMBL" id="AAK39662.1"/>
    </source>
</evidence>
<dbReference type="PIR" id="A90121">
    <property type="entry name" value="A90121"/>
</dbReference>
<feature type="transmembrane region" description="Helical" evidence="1">
    <location>
        <begin position="320"/>
        <end position="341"/>
    </location>
</feature>
<dbReference type="AlphaFoldDB" id="Q98SC1"/>
<organism evidence="2 3">
    <name type="scientific">Guillardia theta</name>
    <name type="common">Cryptophyte</name>
    <name type="synonym">Cryptomonas phi</name>
    <dbReference type="NCBI Taxonomy" id="55529"/>
    <lineage>
        <taxon>Eukaryota</taxon>
        <taxon>Cryptophyceae</taxon>
        <taxon>Pyrenomonadales</taxon>
        <taxon>Geminigeraceae</taxon>
        <taxon>Guillardia</taxon>
    </lineage>
</organism>
<evidence type="ECO:0000313" key="3">
    <source>
        <dbReference type="Proteomes" id="UP000242167"/>
    </source>
</evidence>
<gene>
    <name evidence="2" type="primary">orf406</name>
</gene>
<keyword evidence="2" id="KW-0542">Nucleomorph</keyword>
<reference evidence="2 3" key="1">
    <citation type="journal article" date="2001" name="Nature">
        <title>The highly reduced genome of an enslaved algal nucleus.</title>
        <authorList>
            <person name="Douglas S."/>
            <person name="Zauner S."/>
            <person name="Fraunholz M."/>
            <person name="Beaton M."/>
            <person name="Penny S."/>
            <person name="Deng L."/>
            <person name="Wu X."/>
            <person name="Reith M."/>
            <person name="Cavalier-Smith T."/>
            <person name="Maier U."/>
        </authorList>
    </citation>
    <scope>NUCLEOTIDE SEQUENCE [LARGE SCALE GENOMIC DNA]</scope>
</reference>
<accession>Q98SC1</accession>
<name>Q98SC1_GUITH</name>
<sequence length="406" mass="49460">MNISNFQLIEKCFYLEKENEYLKKNFFIFREKLKKKKILHENMIMMKLMNTIKLFKITINNISFREFKSYFRTINKKIKIIVEIFHSDLINILKTKLIFLKTLNFISNSNIITFKNFFWNFYNINRIYLSSNSKLFLKEKKYKENKIYSLSNENIIYKISQNINKLYSIFHIISNVTFEISKINKRYFCFFASVKNIYSDQIKNMFSCKSFLLKKLKNFHGKKEMFNIKNCSFIFFPIFKKDKRLLFKLYNLNKIQNLEIKKKITSLLDNNFNHQNTLDISNILIDHQKENKNLFKNMLFKQDYVQLKKNINMCRYKDSILGFFLSINDIIIFNFNNFQYFKRKNFKLKKKTFSRTLKYVKLARNIKTSLFNNILFIKTNESLKYHLIKLKEIKSMEIDYQSIPVI</sequence>